<keyword evidence="2" id="KW-1185">Reference proteome</keyword>
<reference evidence="1 2" key="1">
    <citation type="journal article" date="2024" name="J Genomics">
        <title>Draft genome sequencing and assembly of Favolaschia claudopus CIRM-BRFM 2984 isolated from oak limbs.</title>
        <authorList>
            <person name="Navarro D."/>
            <person name="Drula E."/>
            <person name="Chaduli D."/>
            <person name="Cazenave R."/>
            <person name="Ahrendt S."/>
            <person name="Wang J."/>
            <person name="Lipzen A."/>
            <person name="Daum C."/>
            <person name="Barry K."/>
            <person name="Grigoriev I.V."/>
            <person name="Favel A."/>
            <person name="Rosso M.N."/>
            <person name="Martin F."/>
        </authorList>
    </citation>
    <scope>NUCLEOTIDE SEQUENCE [LARGE SCALE GENOMIC DNA]</scope>
    <source>
        <strain evidence="1 2">CIRM-BRFM 2984</strain>
    </source>
</reference>
<dbReference type="InterPro" id="IPR027796">
    <property type="entry name" value="OTT_1508_deam-like"/>
</dbReference>
<proteinExistence type="predicted"/>
<evidence type="ECO:0000313" key="2">
    <source>
        <dbReference type="Proteomes" id="UP001362999"/>
    </source>
</evidence>
<dbReference type="Proteomes" id="UP001362999">
    <property type="component" value="Unassembled WGS sequence"/>
</dbReference>
<comment type="caution">
    <text evidence="1">The sequence shown here is derived from an EMBL/GenBank/DDBJ whole genome shotgun (WGS) entry which is preliminary data.</text>
</comment>
<gene>
    <name evidence="1" type="ORF">R3P38DRAFT_2818995</name>
</gene>
<accession>A0AAW0EGJ0</accession>
<protein>
    <submittedName>
        <fullName evidence="1">Uncharacterized protein</fullName>
    </submittedName>
</protein>
<dbReference type="Pfam" id="PF14441">
    <property type="entry name" value="OTT_1508_deam"/>
    <property type="match status" value="1"/>
</dbReference>
<organism evidence="1 2">
    <name type="scientific">Favolaschia claudopus</name>
    <dbReference type="NCBI Taxonomy" id="2862362"/>
    <lineage>
        <taxon>Eukaryota</taxon>
        <taxon>Fungi</taxon>
        <taxon>Dikarya</taxon>
        <taxon>Basidiomycota</taxon>
        <taxon>Agaricomycotina</taxon>
        <taxon>Agaricomycetes</taxon>
        <taxon>Agaricomycetidae</taxon>
        <taxon>Agaricales</taxon>
        <taxon>Marasmiineae</taxon>
        <taxon>Mycenaceae</taxon>
        <taxon>Favolaschia</taxon>
    </lineage>
</organism>
<name>A0AAW0EGJ0_9AGAR</name>
<dbReference type="AlphaFoldDB" id="A0AAW0EGJ0"/>
<dbReference type="EMBL" id="JAWWNJ010000001">
    <property type="protein sequence ID" value="KAK7063545.1"/>
    <property type="molecule type" value="Genomic_DNA"/>
</dbReference>
<evidence type="ECO:0000313" key="1">
    <source>
        <dbReference type="EMBL" id="KAK7063545.1"/>
    </source>
</evidence>
<sequence>MSLSVLEAMSILQPIAPDAVLLPSLPGCSQAKGDEETKFLHKMLDTVASLVKSSSGTPRKQACAVSLSLGQSSCMMTIAFDFSNERTEDVRQLMQSIWRWMKEASVLPEESAEKNQELFEIVFETSLNKFRRRLKEKGWCVDTLITKAMEGDLSKPRKDFLLAAESMYNDLLRQLDVDNPDFTKLANSLSIHVKNYASAKSKMGGFHWLRQYERQIDKPGVKCPGFVRYMDKLLKPYNQYTLFCEATRKPFIRTACSFPLTVTVLPPPDPPSCPVFESTIDLETRVRLYLKSAIHSYSPAAANSSYTDQVIDEYWQRIQQVDRFPPPLGVHCECTLLRHHLNPHPPTPYPYIGVSRPPCFQCALYFQAYRACADGGRILFWTRVGPHGERRACALPTGGSHGPDDAAGERVVKEMGIQLAKVIGYVLTQRIETLLE</sequence>